<dbReference type="CDD" id="cd00400">
    <property type="entry name" value="Voltage_gated_ClC"/>
    <property type="match status" value="1"/>
</dbReference>
<evidence type="ECO:0000256" key="6">
    <source>
        <dbReference type="ARBA" id="ARBA00023136"/>
    </source>
</evidence>
<keyword evidence="9" id="KW-0407">Ion channel</keyword>
<evidence type="ECO:0000256" key="4">
    <source>
        <dbReference type="ARBA" id="ARBA00022989"/>
    </source>
</evidence>
<evidence type="ECO:0000256" key="11">
    <source>
        <dbReference type="SAM" id="Phobius"/>
    </source>
</evidence>
<comment type="subcellular location">
    <subcellularLocation>
        <location evidence="1">Membrane</location>
        <topology evidence="1">Multi-pass membrane protein</topology>
    </subcellularLocation>
</comment>
<feature type="transmembrane region" description="Helical" evidence="11">
    <location>
        <begin position="351"/>
        <end position="377"/>
    </location>
</feature>
<protein>
    <submittedName>
        <fullName evidence="13">Chloride channel protein</fullName>
    </submittedName>
</protein>
<feature type="transmembrane region" description="Helical" evidence="11">
    <location>
        <begin position="389"/>
        <end position="413"/>
    </location>
</feature>
<feature type="transmembrane region" description="Helical" evidence="11">
    <location>
        <begin position="217"/>
        <end position="242"/>
    </location>
</feature>
<evidence type="ECO:0000256" key="1">
    <source>
        <dbReference type="ARBA" id="ARBA00004141"/>
    </source>
</evidence>
<keyword evidence="3 11" id="KW-0812">Transmembrane</keyword>
<feature type="transmembrane region" description="Helical" evidence="11">
    <location>
        <begin position="43"/>
        <end position="70"/>
    </location>
</feature>
<reference evidence="13" key="2">
    <citation type="submission" date="2020-09" db="EMBL/GenBank/DDBJ databases">
        <authorList>
            <person name="Sun Q."/>
            <person name="Zhou Y."/>
        </authorList>
    </citation>
    <scope>NUCLEOTIDE SEQUENCE</scope>
    <source>
        <strain evidence="13">CGMCC 1.12997</strain>
    </source>
</reference>
<name>A0A917HSP9_9BACT</name>
<dbReference type="EMBL" id="BMGT01000004">
    <property type="protein sequence ID" value="GGG88034.1"/>
    <property type="molecule type" value="Genomic_DNA"/>
</dbReference>
<evidence type="ECO:0000313" key="13">
    <source>
        <dbReference type="EMBL" id="GGG88034.1"/>
    </source>
</evidence>
<gene>
    <name evidence="13" type="ORF">GCM10011585_35130</name>
</gene>
<sequence length="603" mass="65461">MDRTQTIKTRRDNWVLRHPLLRKYMPLVHEDLTATYSRDLHKWLIIAPIIGVTTGLAITSIAIVVLGKVWPVVLGYYLGHHWAIVPGLVAAFAVTGLIMQFLTPDPDEHSTEEVIRSYHEHQGDINMRPFLPKLLAAITTVAFGGSTALEGPSIYGGAAIGSWLWAKLRWLRLDSRDRRVMLICGAAAGMSAVFRAPLTGIVFALEMPYKDDLAHEALVPSLIASVISYITLSSFLGGAPLFDFASSTSFTGRDLVWCALLGLVIGLIAMAFVITFRRMRVFFVKSSLPHWVKMAIGGLLTGLCGLTFLYFYHGTLVPIGPNYEAVGMILGIHHSTLELVTFGVLKLAASAFTLGVGGVSALFVPLFLSGGSFGVAFAQAVVHSSSIELYAAVGMAAFIAAGYKTPLAAVVFVAEATGGHAFIIPALIGSAVAYAVSGDASASGDQRIHEGVRVQELRHVIVGSVMQQKVISVQASLTLSEFTELLSPHYHHSTFPVFEEDELLGTVDVWSVAKVPTQKWQTMRIRELTDRHIARIPFDCDVTEGLRLLMSEHPQHMLLVTSAAGKLEGIVTKTDILQALKTRRDAPTQASLETVSREPSLVE</sequence>
<dbReference type="InterPro" id="IPR050368">
    <property type="entry name" value="ClC-type_chloride_channel"/>
</dbReference>
<dbReference type="PROSITE" id="PS51371">
    <property type="entry name" value="CBS"/>
    <property type="match status" value="2"/>
</dbReference>
<dbReference type="AlphaFoldDB" id="A0A917HSP9"/>
<feature type="transmembrane region" description="Helical" evidence="11">
    <location>
        <begin position="254"/>
        <end position="274"/>
    </location>
</feature>
<feature type="domain" description="CBS" evidence="12">
    <location>
        <begin position="529"/>
        <end position="586"/>
    </location>
</feature>
<dbReference type="InterPro" id="IPR046342">
    <property type="entry name" value="CBS_dom_sf"/>
</dbReference>
<proteinExistence type="predicted"/>
<dbReference type="Gene3D" id="3.10.580.10">
    <property type="entry name" value="CBS-domain"/>
    <property type="match status" value="1"/>
</dbReference>
<dbReference type="PANTHER" id="PTHR43427:SF6">
    <property type="entry name" value="CHLORIDE CHANNEL PROTEIN CLC-E"/>
    <property type="match status" value="1"/>
</dbReference>
<evidence type="ECO:0000256" key="2">
    <source>
        <dbReference type="ARBA" id="ARBA00022448"/>
    </source>
</evidence>
<dbReference type="GO" id="GO:0005254">
    <property type="term" value="F:chloride channel activity"/>
    <property type="evidence" value="ECO:0007669"/>
    <property type="project" value="UniProtKB-KW"/>
</dbReference>
<keyword evidence="8" id="KW-0868">Chloride</keyword>
<keyword evidence="10" id="KW-0129">CBS domain</keyword>
<evidence type="ECO:0000256" key="8">
    <source>
        <dbReference type="ARBA" id="ARBA00023214"/>
    </source>
</evidence>
<keyword evidence="7" id="KW-0869">Chloride channel</keyword>
<dbReference type="RefSeq" id="WP_188555540.1">
    <property type="nucleotide sequence ID" value="NZ_BMGT01000004.1"/>
</dbReference>
<feature type="transmembrane region" description="Helical" evidence="11">
    <location>
        <begin position="325"/>
        <end position="345"/>
    </location>
</feature>
<evidence type="ECO:0000256" key="7">
    <source>
        <dbReference type="ARBA" id="ARBA00023173"/>
    </source>
</evidence>
<dbReference type="PANTHER" id="PTHR43427">
    <property type="entry name" value="CHLORIDE CHANNEL PROTEIN CLC-E"/>
    <property type="match status" value="1"/>
</dbReference>
<feature type="domain" description="CBS" evidence="12">
    <location>
        <begin position="466"/>
        <end position="522"/>
    </location>
</feature>
<organism evidence="13 14">
    <name type="scientific">Edaphobacter dinghuensis</name>
    <dbReference type="NCBI Taxonomy" id="1560005"/>
    <lineage>
        <taxon>Bacteria</taxon>
        <taxon>Pseudomonadati</taxon>
        <taxon>Acidobacteriota</taxon>
        <taxon>Terriglobia</taxon>
        <taxon>Terriglobales</taxon>
        <taxon>Acidobacteriaceae</taxon>
        <taxon>Edaphobacter</taxon>
    </lineage>
</organism>
<keyword evidence="14" id="KW-1185">Reference proteome</keyword>
<feature type="transmembrane region" description="Helical" evidence="11">
    <location>
        <begin position="419"/>
        <end position="437"/>
    </location>
</feature>
<evidence type="ECO:0000256" key="10">
    <source>
        <dbReference type="PROSITE-ProRule" id="PRU00703"/>
    </source>
</evidence>
<keyword evidence="5" id="KW-0406">Ion transport</keyword>
<dbReference type="PRINTS" id="PR00762">
    <property type="entry name" value="CLCHANNEL"/>
</dbReference>
<dbReference type="Pfam" id="PF00654">
    <property type="entry name" value="Voltage_CLC"/>
    <property type="match status" value="1"/>
</dbReference>
<dbReference type="InterPro" id="IPR001807">
    <property type="entry name" value="ClC"/>
</dbReference>
<evidence type="ECO:0000259" key="12">
    <source>
        <dbReference type="PROSITE" id="PS51371"/>
    </source>
</evidence>
<dbReference type="InterPro" id="IPR000644">
    <property type="entry name" value="CBS_dom"/>
</dbReference>
<dbReference type="SUPFAM" id="SSF81340">
    <property type="entry name" value="Clc chloride channel"/>
    <property type="match status" value="1"/>
</dbReference>
<dbReference type="Gene3D" id="1.10.3080.10">
    <property type="entry name" value="Clc chloride channel"/>
    <property type="match status" value="1"/>
</dbReference>
<dbReference type="Proteomes" id="UP000647241">
    <property type="component" value="Unassembled WGS sequence"/>
</dbReference>
<feature type="transmembrane region" description="Helical" evidence="11">
    <location>
        <begin position="82"/>
        <end position="102"/>
    </location>
</feature>
<evidence type="ECO:0000313" key="14">
    <source>
        <dbReference type="Proteomes" id="UP000647241"/>
    </source>
</evidence>
<comment type="caution">
    <text evidence="13">The sequence shown here is derived from an EMBL/GenBank/DDBJ whole genome shotgun (WGS) entry which is preliminary data.</text>
</comment>
<evidence type="ECO:0000256" key="3">
    <source>
        <dbReference type="ARBA" id="ARBA00022692"/>
    </source>
</evidence>
<accession>A0A917HSP9</accession>
<dbReference type="SUPFAM" id="SSF54631">
    <property type="entry name" value="CBS-domain pair"/>
    <property type="match status" value="1"/>
</dbReference>
<keyword evidence="2" id="KW-0813">Transport</keyword>
<feature type="transmembrane region" description="Helical" evidence="11">
    <location>
        <begin position="294"/>
        <end position="313"/>
    </location>
</feature>
<keyword evidence="6 11" id="KW-0472">Membrane</keyword>
<dbReference type="Pfam" id="PF00571">
    <property type="entry name" value="CBS"/>
    <property type="match status" value="2"/>
</dbReference>
<evidence type="ECO:0000256" key="5">
    <source>
        <dbReference type="ARBA" id="ARBA00023065"/>
    </source>
</evidence>
<dbReference type="InterPro" id="IPR014743">
    <property type="entry name" value="Cl-channel_core"/>
</dbReference>
<keyword evidence="4 11" id="KW-1133">Transmembrane helix</keyword>
<feature type="transmembrane region" description="Helical" evidence="11">
    <location>
        <begin position="180"/>
        <end position="205"/>
    </location>
</feature>
<reference evidence="13" key="1">
    <citation type="journal article" date="2014" name="Int. J. Syst. Evol. Microbiol.">
        <title>Complete genome sequence of Corynebacterium casei LMG S-19264T (=DSM 44701T), isolated from a smear-ripened cheese.</title>
        <authorList>
            <consortium name="US DOE Joint Genome Institute (JGI-PGF)"/>
            <person name="Walter F."/>
            <person name="Albersmeier A."/>
            <person name="Kalinowski J."/>
            <person name="Ruckert C."/>
        </authorList>
    </citation>
    <scope>NUCLEOTIDE SEQUENCE</scope>
    <source>
        <strain evidence="13">CGMCC 1.12997</strain>
    </source>
</reference>
<evidence type="ECO:0000256" key="9">
    <source>
        <dbReference type="ARBA" id="ARBA00023303"/>
    </source>
</evidence>
<dbReference type="GO" id="GO:0034707">
    <property type="term" value="C:chloride channel complex"/>
    <property type="evidence" value="ECO:0007669"/>
    <property type="project" value="UniProtKB-KW"/>
</dbReference>